<dbReference type="EMBL" id="JBGNUJ010000012">
    <property type="protein sequence ID" value="KAL3952869.1"/>
    <property type="molecule type" value="Genomic_DNA"/>
</dbReference>
<accession>A0ACC4DAL2</accession>
<dbReference type="Proteomes" id="UP001638806">
    <property type="component" value="Unassembled WGS sequence"/>
</dbReference>
<sequence length="197" mass="21851">MGLASRRRHEQHTYLTRFAKAAPLAATVTKLKRETIPEFLSQRKLWRLLFAGLGKTTVGTALTLQDDSIFHQPGSVATAHIYDFTEQSLLTHVWQTETHPDGHQHQMSQLEVLRRNLRASRSSTYPQSDKLTVVLVVRLVPDEVKVTILLISLAIILGFTVAMATSDVANGMAPASALFALYSSVHSMPVLIRSHKG</sequence>
<name>A0ACC4DAL2_PURLI</name>
<proteinExistence type="predicted"/>
<comment type="caution">
    <text evidence="1">The sequence shown here is derived from an EMBL/GenBank/DDBJ whole genome shotgun (WGS) entry which is preliminary data.</text>
</comment>
<gene>
    <name evidence="1" type="ORF">ACCO45_012812</name>
</gene>
<protein>
    <submittedName>
        <fullName evidence="1">Uncharacterized protein</fullName>
    </submittedName>
</protein>
<evidence type="ECO:0000313" key="2">
    <source>
        <dbReference type="Proteomes" id="UP001638806"/>
    </source>
</evidence>
<organism evidence="1 2">
    <name type="scientific">Purpureocillium lilacinum</name>
    <name type="common">Paecilomyces lilacinus</name>
    <dbReference type="NCBI Taxonomy" id="33203"/>
    <lineage>
        <taxon>Eukaryota</taxon>
        <taxon>Fungi</taxon>
        <taxon>Dikarya</taxon>
        <taxon>Ascomycota</taxon>
        <taxon>Pezizomycotina</taxon>
        <taxon>Sordariomycetes</taxon>
        <taxon>Hypocreomycetidae</taxon>
        <taxon>Hypocreales</taxon>
        <taxon>Ophiocordycipitaceae</taxon>
        <taxon>Purpureocillium</taxon>
    </lineage>
</organism>
<keyword evidence="2" id="KW-1185">Reference proteome</keyword>
<evidence type="ECO:0000313" key="1">
    <source>
        <dbReference type="EMBL" id="KAL3952869.1"/>
    </source>
</evidence>
<reference evidence="1" key="1">
    <citation type="submission" date="2024-12" db="EMBL/GenBank/DDBJ databases">
        <title>Comparative genomics and development of molecular markers within Purpureocillium lilacinum and among Purpureocillium species.</title>
        <authorList>
            <person name="Yeh Z.-Y."/>
            <person name="Ni N.-T."/>
            <person name="Lo P.-H."/>
            <person name="Mushyakhwo K."/>
            <person name="Lin C.-F."/>
            <person name="Nai Y.-S."/>
        </authorList>
    </citation>
    <scope>NUCLEOTIDE SEQUENCE</scope>
    <source>
        <strain evidence="1">NCHU-NPUST-175</strain>
    </source>
</reference>